<dbReference type="EMBL" id="CAJVQA010040282">
    <property type="protein sequence ID" value="CAG8812875.1"/>
    <property type="molecule type" value="Genomic_DNA"/>
</dbReference>
<organism evidence="1 2">
    <name type="scientific">Cetraspora pellucida</name>
    <dbReference type="NCBI Taxonomy" id="1433469"/>
    <lineage>
        <taxon>Eukaryota</taxon>
        <taxon>Fungi</taxon>
        <taxon>Fungi incertae sedis</taxon>
        <taxon>Mucoromycota</taxon>
        <taxon>Glomeromycotina</taxon>
        <taxon>Glomeromycetes</taxon>
        <taxon>Diversisporales</taxon>
        <taxon>Gigasporaceae</taxon>
        <taxon>Cetraspora</taxon>
    </lineage>
</organism>
<feature type="non-terminal residue" evidence="1">
    <location>
        <position position="1"/>
    </location>
</feature>
<sequence>QVFHEDHLLDTLLFDTSEETKFISEIESSLEIDSKVSSLVFNVFD</sequence>
<protein>
    <submittedName>
        <fullName evidence="1">7786_t:CDS:1</fullName>
    </submittedName>
</protein>
<dbReference type="Proteomes" id="UP000789759">
    <property type="component" value="Unassembled WGS sequence"/>
</dbReference>
<proteinExistence type="predicted"/>
<evidence type="ECO:0000313" key="2">
    <source>
        <dbReference type="Proteomes" id="UP000789759"/>
    </source>
</evidence>
<accession>A0A9N9K6D6</accession>
<keyword evidence="2" id="KW-1185">Reference proteome</keyword>
<evidence type="ECO:0000313" key="1">
    <source>
        <dbReference type="EMBL" id="CAG8812875.1"/>
    </source>
</evidence>
<gene>
    <name evidence="1" type="ORF">CPELLU_LOCUS18840</name>
</gene>
<reference evidence="1" key="1">
    <citation type="submission" date="2021-06" db="EMBL/GenBank/DDBJ databases">
        <authorList>
            <person name="Kallberg Y."/>
            <person name="Tangrot J."/>
            <person name="Rosling A."/>
        </authorList>
    </citation>
    <scope>NUCLEOTIDE SEQUENCE</scope>
    <source>
        <strain evidence="1">FL966</strain>
    </source>
</reference>
<name>A0A9N9K6D6_9GLOM</name>
<dbReference type="AlphaFoldDB" id="A0A9N9K6D6"/>
<comment type="caution">
    <text evidence="1">The sequence shown here is derived from an EMBL/GenBank/DDBJ whole genome shotgun (WGS) entry which is preliminary data.</text>
</comment>